<evidence type="ECO:0000313" key="1">
    <source>
        <dbReference type="EMBL" id="KAL2529371.1"/>
    </source>
</evidence>
<name>A0ABD1UWR2_9LAMI</name>
<evidence type="ECO:0000313" key="2">
    <source>
        <dbReference type="Proteomes" id="UP001604277"/>
    </source>
</evidence>
<gene>
    <name evidence="1" type="ORF">Fot_21972</name>
</gene>
<keyword evidence="2" id="KW-1185">Reference proteome</keyword>
<dbReference type="Proteomes" id="UP001604277">
    <property type="component" value="Unassembled WGS sequence"/>
</dbReference>
<proteinExistence type="predicted"/>
<protein>
    <submittedName>
        <fullName evidence="1">Uncharacterized protein</fullName>
    </submittedName>
</protein>
<reference evidence="2" key="1">
    <citation type="submission" date="2024-07" db="EMBL/GenBank/DDBJ databases">
        <title>Two chromosome-level genome assemblies of Korean endemic species Abeliophyllum distichum and Forsythia ovata (Oleaceae).</title>
        <authorList>
            <person name="Jang H."/>
        </authorList>
    </citation>
    <scope>NUCLEOTIDE SEQUENCE [LARGE SCALE GENOMIC DNA]</scope>
</reference>
<sequence>MAKYAFSNIPVFSIDEDGEDIENMTLPSLSPILGTAQIPAVTASPAIAENAQRRAEEKFIVYEEMAFAKHKQLAEAMAKLAKAKEQLARLEAPTCADRNEVAGS</sequence>
<accession>A0ABD1UWR2</accession>
<dbReference type="EMBL" id="JBFOLJ010000006">
    <property type="protein sequence ID" value="KAL2529371.1"/>
    <property type="molecule type" value="Genomic_DNA"/>
</dbReference>
<organism evidence="1 2">
    <name type="scientific">Forsythia ovata</name>
    <dbReference type="NCBI Taxonomy" id="205694"/>
    <lineage>
        <taxon>Eukaryota</taxon>
        <taxon>Viridiplantae</taxon>
        <taxon>Streptophyta</taxon>
        <taxon>Embryophyta</taxon>
        <taxon>Tracheophyta</taxon>
        <taxon>Spermatophyta</taxon>
        <taxon>Magnoliopsida</taxon>
        <taxon>eudicotyledons</taxon>
        <taxon>Gunneridae</taxon>
        <taxon>Pentapetalae</taxon>
        <taxon>asterids</taxon>
        <taxon>lamiids</taxon>
        <taxon>Lamiales</taxon>
        <taxon>Oleaceae</taxon>
        <taxon>Forsythieae</taxon>
        <taxon>Forsythia</taxon>
    </lineage>
</organism>
<comment type="caution">
    <text evidence="1">The sequence shown here is derived from an EMBL/GenBank/DDBJ whole genome shotgun (WGS) entry which is preliminary data.</text>
</comment>
<dbReference type="AlphaFoldDB" id="A0ABD1UWR2"/>